<keyword evidence="4" id="KW-1185">Reference proteome</keyword>
<dbReference type="Pfam" id="PF17773">
    <property type="entry name" value="UPF0176_N"/>
    <property type="match status" value="1"/>
</dbReference>
<evidence type="ECO:0000256" key="1">
    <source>
        <dbReference type="SAM" id="MobiDB-lite"/>
    </source>
</evidence>
<name>A0A835YRN1_9STRA</name>
<reference evidence="3" key="1">
    <citation type="submission" date="2021-02" db="EMBL/GenBank/DDBJ databases">
        <title>First Annotated Genome of the Yellow-green Alga Tribonema minus.</title>
        <authorList>
            <person name="Mahan K.M."/>
        </authorList>
    </citation>
    <scope>NUCLEOTIDE SEQUENCE</scope>
    <source>
        <strain evidence="3">UTEX B ZZ1240</strain>
    </source>
</reference>
<dbReference type="SUPFAM" id="SSF52821">
    <property type="entry name" value="Rhodanese/Cell cycle control phosphatase"/>
    <property type="match status" value="1"/>
</dbReference>
<comment type="caution">
    <text evidence="3">The sequence shown here is derived from an EMBL/GenBank/DDBJ whole genome shotgun (WGS) entry which is preliminary data.</text>
</comment>
<evidence type="ECO:0000313" key="4">
    <source>
        <dbReference type="Proteomes" id="UP000664859"/>
    </source>
</evidence>
<feature type="region of interest" description="Disordered" evidence="1">
    <location>
        <begin position="472"/>
        <end position="508"/>
    </location>
</feature>
<dbReference type="OrthoDB" id="25002at2759"/>
<dbReference type="InterPro" id="IPR036873">
    <property type="entry name" value="Rhodanese-like_dom_sf"/>
</dbReference>
<dbReference type="NCBIfam" id="NF001133">
    <property type="entry name" value="PRK00142.1-1"/>
    <property type="match status" value="1"/>
</dbReference>
<dbReference type="InterPro" id="IPR040503">
    <property type="entry name" value="TRHO_N"/>
</dbReference>
<dbReference type="AlphaFoldDB" id="A0A835YRN1"/>
<dbReference type="Gene3D" id="3.40.250.10">
    <property type="entry name" value="Rhodanese-like domain"/>
    <property type="match status" value="1"/>
</dbReference>
<sequence length="717" mass="76227">MTPAERRARNLAVFEALKNSELSPIRVFASPELRSRLRLSGNEKRQRIFLPRDTRQDPEVIMAAVREAFPVGDLPVELWAYAAPSEQQPTPDVRTELPKRVPVTDTNQLAASFAWADAAGLDLNVYLELDPAYRDPDPPAWLVNLPDVSAPREWQMISFYRFVDVPDPAAFAALLTALWRPLGARGRVYVAREGVNAQMAVPVDVVERFEVATASVARLAGVYLNKDSVRRSADVEDGDEAMPFDALHVRVRDQIVADGLATPLDWRTRIGAALSPAEWHARVAGPGAAPGTVVLDCRNDYETDVGAFEAARPLGTAFFRQSWDALRDALVDVPTDAPILTYCTGGIRCVKVAAYLEQELGYTNVARLEGGIVSYARYARAAGVASRFRGKNYVFDGRMAERITEDVLAACHQCGAPCDDQRNCANDRCHTRFIQCPQCAQRYQSCCSNGCVQQRAYEAGLASLSPRVGALAAAEEHGGDASEAQPDALPQQQQRRRRRSPLALQPWLQPQPFQSAPLNLLFDRVIEAHRDGADDDSGDDEIVAALGDVARLGGAKDALVVSAAAAGSSSSVQAVCEALSGAGAAVTLCAALGSGDDSSGSSATAAAWDGDAGSVVAAAAPHAHTGSYDLIVVSGAGDGAERGELYAALMVEGVLSRRGLLALPLTGLSAEDARALRRRVDADKSRVMAATLPVGGGDGGNGGDGGGGILFVGWKGA</sequence>
<feature type="compositionally biased region" description="Low complexity" evidence="1">
    <location>
        <begin position="484"/>
        <end position="493"/>
    </location>
</feature>
<organism evidence="3 4">
    <name type="scientific">Tribonema minus</name>
    <dbReference type="NCBI Taxonomy" id="303371"/>
    <lineage>
        <taxon>Eukaryota</taxon>
        <taxon>Sar</taxon>
        <taxon>Stramenopiles</taxon>
        <taxon>Ochrophyta</taxon>
        <taxon>PX clade</taxon>
        <taxon>Xanthophyceae</taxon>
        <taxon>Tribonematales</taxon>
        <taxon>Tribonemataceae</taxon>
        <taxon>Tribonema</taxon>
    </lineage>
</organism>
<feature type="domain" description="Rhodanese" evidence="2">
    <location>
        <begin position="288"/>
        <end position="384"/>
    </location>
</feature>
<protein>
    <recommendedName>
        <fullName evidence="2">Rhodanese domain-containing protein</fullName>
    </recommendedName>
</protein>
<dbReference type="PANTHER" id="PTHR43846:SF1">
    <property type="entry name" value="TRNA URIDINE(34) HYDROXYLASE"/>
    <property type="match status" value="1"/>
</dbReference>
<dbReference type="InterPro" id="IPR022111">
    <property type="entry name" value="Rhodanese_C"/>
</dbReference>
<evidence type="ECO:0000313" key="3">
    <source>
        <dbReference type="EMBL" id="KAG5180165.1"/>
    </source>
</evidence>
<accession>A0A835YRN1</accession>
<dbReference type="InterPro" id="IPR001763">
    <property type="entry name" value="Rhodanese-like_dom"/>
</dbReference>
<dbReference type="PROSITE" id="PS50206">
    <property type="entry name" value="RHODANESE_3"/>
    <property type="match status" value="1"/>
</dbReference>
<dbReference type="Gene3D" id="3.30.70.100">
    <property type="match status" value="1"/>
</dbReference>
<gene>
    <name evidence="3" type="ORF">JKP88DRAFT_279865</name>
</gene>
<proteinExistence type="predicted"/>
<evidence type="ECO:0000259" key="2">
    <source>
        <dbReference type="PROSITE" id="PS50206"/>
    </source>
</evidence>
<dbReference type="PANTHER" id="PTHR43846">
    <property type="entry name" value="UPF0176 PROTEIN YCEA"/>
    <property type="match status" value="1"/>
</dbReference>
<dbReference type="Pfam" id="PF00581">
    <property type="entry name" value="Rhodanese"/>
    <property type="match status" value="1"/>
</dbReference>
<dbReference type="SMART" id="SM00450">
    <property type="entry name" value="RHOD"/>
    <property type="match status" value="1"/>
</dbReference>
<dbReference type="EMBL" id="JAFCMP010000412">
    <property type="protein sequence ID" value="KAG5180165.1"/>
    <property type="molecule type" value="Genomic_DNA"/>
</dbReference>
<dbReference type="Pfam" id="PF12368">
    <property type="entry name" value="Rhodanese_C"/>
    <property type="match status" value="1"/>
</dbReference>
<dbReference type="Proteomes" id="UP000664859">
    <property type="component" value="Unassembled WGS sequence"/>
</dbReference>